<evidence type="ECO:0000256" key="1">
    <source>
        <dbReference type="SAM" id="SignalP"/>
    </source>
</evidence>
<feature type="signal peptide" evidence="1">
    <location>
        <begin position="1"/>
        <end position="25"/>
    </location>
</feature>
<keyword evidence="1" id="KW-0732">Signal</keyword>
<reference evidence="2 3" key="1">
    <citation type="submission" date="2018-03" db="EMBL/GenBank/DDBJ databases">
        <title>Genome sequencing of Ottowia sp.</title>
        <authorList>
            <person name="Kim S.-J."/>
            <person name="Heo J."/>
            <person name="Kwon S.-W."/>
        </authorList>
    </citation>
    <scope>NUCLEOTIDE SEQUENCE [LARGE SCALE GENOMIC DNA]</scope>
    <source>
        <strain evidence="2 3">KADR8-3</strain>
    </source>
</reference>
<evidence type="ECO:0000313" key="3">
    <source>
        <dbReference type="Proteomes" id="UP000239709"/>
    </source>
</evidence>
<protein>
    <recommendedName>
        <fullName evidence="4">DUF3011 domain-containing protein</fullName>
    </recommendedName>
</protein>
<proteinExistence type="predicted"/>
<dbReference type="Proteomes" id="UP000239709">
    <property type="component" value="Chromosome"/>
</dbReference>
<feature type="chain" id="PRO_5015702951" description="DUF3011 domain-containing protein" evidence="1">
    <location>
        <begin position="26"/>
        <end position="255"/>
    </location>
</feature>
<dbReference type="EMBL" id="CP027666">
    <property type="protein sequence ID" value="AVO34815.1"/>
    <property type="molecule type" value="Genomic_DNA"/>
</dbReference>
<name>A0A2S0MFY9_9BURK</name>
<accession>A0A2S0MFY9</accession>
<dbReference type="Pfam" id="PF11218">
    <property type="entry name" value="DUF3011"/>
    <property type="match status" value="1"/>
</dbReference>
<dbReference type="AlphaFoldDB" id="A0A2S0MFY9"/>
<gene>
    <name evidence="2" type="ORF">C6570_11675</name>
</gene>
<evidence type="ECO:0000313" key="2">
    <source>
        <dbReference type="EMBL" id="AVO34815.1"/>
    </source>
</evidence>
<dbReference type="OrthoDB" id="8673369at2"/>
<keyword evidence="3" id="KW-1185">Reference proteome</keyword>
<dbReference type="InterPro" id="IPR021381">
    <property type="entry name" value="DUF3011"/>
</dbReference>
<evidence type="ECO:0008006" key="4">
    <source>
        <dbReference type="Google" id="ProtNLM"/>
    </source>
</evidence>
<sequence length="255" mass="27554">MKTGLRLALSAVAAVVLAAPLSAQAQPGYGGNTVTCESQDGSYRECRARFYNAPVLVEQLSSTQCVEGRNWGSRGPGSVWVSGGCRARFADAQGGGGFYPPGYNPGYNPGGNVVRCESVDGRHAECRVGWRARVSLVRQLSDSPCIEGQTWGTSRGSVWVRQGCRAEFSVGQGGGYPDQDGGYRPVYPVGPSGPTITCESQDRRYSSCAWDSRWGWPRLVEELSQSSCREGSSWGYDGRGLLWVDRGCRARFTAR</sequence>
<dbReference type="KEGG" id="otk:C6570_11675"/>
<organism evidence="2 3">
    <name type="scientific">Ottowia oryzae</name>
    <dbReference type="NCBI Taxonomy" id="2109914"/>
    <lineage>
        <taxon>Bacteria</taxon>
        <taxon>Pseudomonadati</taxon>
        <taxon>Pseudomonadota</taxon>
        <taxon>Betaproteobacteria</taxon>
        <taxon>Burkholderiales</taxon>
        <taxon>Comamonadaceae</taxon>
        <taxon>Ottowia</taxon>
    </lineage>
</organism>
<dbReference type="RefSeq" id="WP_106703365.1">
    <property type="nucleotide sequence ID" value="NZ_CP027666.1"/>
</dbReference>